<dbReference type="FunFam" id="3.30.160.60:FF:000295">
    <property type="entry name" value="zinc finger protein 19"/>
    <property type="match status" value="1"/>
</dbReference>
<feature type="compositionally biased region" description="Gly residues" evidence="14">
    <location>
        <begin position="790"/>
        <end position="801"/>
    </location>
</feature>
<dbReference type="Proteomes" id="UP001153269">
    <property type="component" value="Unassembled WGS sequence"/>
</dbReference>
<dbReference type="SUPFAM" id="SSF57667">
    <property type="entry name" value="beta-beta-alpha zinc fingers"/>
    <property type="match status" value="8"/>
</dbReference>
<dbReference type="FunFam" id="3.30.160.60:FF:001228">
    <property type="entry name" value="Zinc finger protein 236"/>
    <property type="match status" value="1"/>
</dbReference>
<dbReference type="PANTHER" id="PTHR24408">
    <property type="entry name" value="ZINC FINGER PROTEIN"/>
    <property type="match status" value="1"/>
</dbReference>
<keyword evidence="11" id="KW-0804">Transcription</keyword>
<evidence type="ECO:0000256" key="4">
    <source>
        <dbReference type="ARBA" id="ARBA00022723"/>
    </source>
</evidence>
<gene>
    <name evidence="16" type="ORF">PLEPLA_LOCUS15991</name>
</gene>
<keyword evidence="9" id="KW-0805">Transcription regulation</keyword>
<feature type="compositionally biased region" description="Basic and acidic residues" evidence="14">
    <location>
        <begin position="843"/>
        <end position="863"/>
    </location>
</feature>
<feature type="domain" description="C2H2-type" evidence="15">
    <location>
        <begin position="541"/>
        <end position="568"/>
    </location>
</feature>
<dbReference type="PANTHER" id="PTHR24408:SF58">
    <property type="entry name" value="TRANSCRIPTION FACTOR (TFIIIA), PUTATIVE (AFU_ORTHOLOGUE AFUA_1G05150)-RELATED"/>
    <property type="match status" value="1"/>
</dbReference>
<feature type="domain" description="C2H2-type" evidence="15">
    <location>
        <begin position="458"/>
        <end position="484"/>
    </location>
</feature>
<feature type="domain" description="C2H2-type" evidence="15">
    <location>
        <begin position="294"/>
        <end position="321"/>
    </location>
</feature>
<evidence type="ECO:0000313" key="17">
    <source>
        <dbReference type="Proteomes" id="UP001153269"/>
    </source>
</evidence>
<dbReference type="InterPro" id="IPR036236">
    <property type="entry name" value="Znf_C2H2_sf"/>
</dbReference>
<feature type="domain" description="C2H2-type" evidence="15">
    <location>
        <begin position="653"/>
        <end position="680"/>
    </location>
</feature>
<protein>
    <recommendedName>
        <fullName evidence="15">C2H2-type domain-containing protein</fullName>
    </recommendedName>
</protein>
<keyword evidence="4" id="KW-0479">Metal-binding</keyword>
<evidence type="ECO:0000256" key="7">
    <source>
        <dbReference type="ARBA" id="ARBA00022833"/>
    </source>
</evidence>
<dbReference type="FunFam" id="3.30.160.60:FF:000100">
    <property type="entry name" value="Zinc finger 45-like"/>
    <property type="match status" value="1"/>
</dbReference>
<keyword evidence="7" id="KW-0862">Zinc</keyword>
<proteinExistence type="inferred from homology"/>
<sequence>MEKTGCSSLENTDVFLPLSSLRLLVPPLRLLSAAMWQVAQRRDHLDYEKLDEFVSLVTATVPDLLSPKQRGKLLLRLRSRIILELCRNEEADDMSRIQPHLERIRPPGHTGSGDAELDAEEAIFVELIQTLLKDPAERKHFYQEVFPAEYGLSYDTDMQLLVWELLSKLEKLLPVPDLGQTVSWLTSAPSVLRDCLQVLSNPDDLRSLLQHHKSLEHLGAEGTTVEMSTQVFACSECPFFHMQESYLLQHIEHSHPEQYGKFQKAAATAEVPKKTVQCPEFPKPFPIHDRPDPHTCQECGKTFTRASDVTRHQRTHTGERPYTCEECKRGFKNSWDLTRHQRIHTGERPFLCSQCGKRFTQMGLLKLHFERTACGQTCNPPLDLTTEVVVAEEAPEKGSGQYKCQKCGESFGSLLERLRHRQGHVVRRQYKCSQCEKIYSRASDLKRHQMKHTGVRPFSCECGKSFTHVWLLNKHQQIHIKERPYPCAKCGKSFTQVQILNRHLLTHNGQQPFQCSHCEKSFTQLASLTRHERIHTGERPYVCSTCEKTFLTQGELGRHQRSHSSFRPFSCSQCPKSFKTKRAQREHLNTHTGERPFVCSRCGKRFAKSTSLIRHNLTHTGERPHQCSQCGKTFLTSGELLLHKRIHTGERPYPCSYCERRFRCSSDLNMHIRTHTGEKPHSCLFLCLSRFGHFHWYQGCRSLRVDKLDEPVVWVRPAASCRYLSAVNKSYRTAQLPPHIQRKDMHIKTGTWEANNTVCESDTLCDPAVLVSATNSEPHIRNRRLSPGSGNCGGGGGGCISGGDQQPRQLSPEGDLIAPGHTHAFTFRREKERKGQQHKGRTLRRESQKGVRVGERPQKVNQKERWVEDSLSLLKPPPAFPVQDSPAKLQPAVSYASKVKAGAVSGALEEDRPLIGVLLQNQWGLSFISEARPVAEGSSPAANALPPQPTDAKQSEDLQFDTAIIVQGPEDTPGPVTTSLPPNTRQEVNESNGKLLLSCRHLVEALNYHNREWNSMCNRQKKDPNRIVWYKETQDHPA</sequence>
<dbReference type="GO" id="GO:0008270">
    <property type="term" value="F:zinc ion binding"/>
    <property type="evidence" value="ECO:0007669"/>
    <property type="project" value="UniProtKB-KW"/>
</dbReference>
<dbReference type="GO" id="GO:0000981">
    <property type="term" value="F:DNA-binding transcription factor activity, RNA polymerase II-specific"/>
    <property type="evidence" value="ECO:0007669"/>
    <property type="project" value="TreeGrafter"/>
</dbReference>
<dbReference type="GO" id="GO:0000122">
    <property type="term" value="P:negative regulation of transcription by RNA polymerase II"/>
    <property type="evidence" value="ECO:0007669"/>
    <property type="project" value="UniProtKB-ARBA"/>
</dbReference>
<dbReference type="FunFam" id="3.30.160.60:FF:001485">
    <property type="entry name" value="Krueppel-related zinc finger protein"/>
    <property type="match status" value="1"/>
</dbReference>
<evidence type="ECO:0000256" key="12">
    <source>
        <dbReference type="ARBA" id="ARBA00023242"/>
    </source>
</evidence>
<comment type="similarity">
    <text evidence="2">Belongs to the krueppel C2H2-type zinc-finger protein family.</text>
</comment>
<feature type="domain" description="C2H2-type" evidence="15">
    <location>
        <begin position="569"/>
        <end position="596"/>
    </location>
</feature>
<dbReference type="FunFam" id="3.30.160.60:FF:000303">
    <property type="entry name" value="Zinc finger protein 41"/>
    <property type="match status" value="1"/>
</dbReference>
<keyword evidence="8" id="KW-0832">Ubl conjugation</keyword>
<dbReference type="FunFam" id="3.30.160.60:FF:000812">
    <property type="entry name" value="zinc finger protein 23 isoform X2"/>
    <property type="match status" value="1"/>
</dbReference>
<dbReference type="FunFam" id="3.30.160.60:FF:001465">
    <property type="entry name" value="Zinc finger protein 560"/>
    <property type="match status" value="1"/>
</dbReference>
<feature type="domain" description="C2H2-type" evidence="15">
    <location>
        <begin position="402"/>
        <end position="429"/>
    </location>
</feature>
<comment type="subcellular location">
    <subcellularLocation>
        <location evidence="1">Nucleus</location>
    </subcellularLocation>
</comment>
<keyword evidence="12" id="KW-0539">Nucleus</keyword>
<dbReference type="Pfam" id="PF13912">
    <property type="entry name" value="zf-C2H2_6"/>
    <property type="match status" value="1"/>
</dbReference>
<dbReference type="Gene3D" id="3.30.160.60">
    <property type="entry name" value="Classic Zinc Finger"/>
    <property type="match status" value="12"/>
</dbReference>
<dbReference type="GO" id="GO:1990837">
    <property type="term" value="F:sequence-specific double-stranded DNA binding"/>
    <property type="evidence" value="ECO:0007669"/>
    <property type="project" value="UniProtKB-ARBA"/>
</dbReference>
<dbReference type="Pfam" id="PF14973">
    <property type="entry name" value="TINF2_N"/>
    <property type="match status" value="1"/>
</dbReference>
<feature type="region of interest" description="Disordered" evidence="14">
    <location>
        <begin position="777"/>
        <end position="863"/>
    </location>
</feature>
<evidence type="ECO:0000313" key="16">
    <source>
        <dbReference type="EMBL" id="CAB1428037.1"/>
    </source>
</evidence>
<dbReference type="FunFam" id="3.30.160.60:FF:000624">
    <property type="entry name" value="zinc finger protein 697"/>
    <property type="match status" value="1"/>
</dbReference>
<dbReference type="SMART" id="SM00355">
    <property type="entry name" value="ZnF_C2H2"/>
    <property type="match status" value="14"/>
</dbReference>
<evidence type="ECO:0000256" key="11">
    <source>
        <dbReference type="ARBA" id="ARBA00023163"/>
    </source>
</evidence>
<evidence type="ECO:0000259" key="15">
    <source>
        <dbReference type="PROSITE" id="PS50157"/>
    </source>
</evidence>
<dbReference type="FunFam" id="3.30.160.60:FF:002343">
    <property type="entry name" value="Zinc finger protein 33A"/>
    <property type="match status" value="2"/>
</dbReference>
<dbReference type="Pfam" id="PF15293">
    <property type="entry name" value="NUFIP2"/>
    <property type="match status" value="1"/>
</dbReference>
<dbReference type="AlphaFoldDB" id="A0A9N7UCL1"/>
<feature type="domain" description="C2H2-type" evidence="15">
    <location>
        <begin position="597"/>
        <end position="624"/>
    </location>
</feature>
<accession>A0A9N7UCL1</accession>
<reference evidence="16" key="1">
    <citation type="submission" date="2020-03" db="EMBL/GenBank/DDBJ databases">
        <authorList>
            <person name="Weist P."/>
        </authorList>
    </citation>
    <scope>NUCLEOTIDE SEQUENCE</scope>
</reference>
<feature type="domain" description="C2H2-type" evidence="15">
    <location>
        <begin position="430"/>
        <end position="457"/>
    </location>
</feature>
<feature type="domain" description="C2H2-type" evidence="15">
    <location>
        <begin position="625"/>
        <end position="652"/>
    </location>
</feature>
<evidence type="ECO:0000256" key="9">
    <source>
        <dbReference type="ARBA" id="ARBA00023015"/>
    </source>
</evidence>
<keyword evidence="10" id="KW-0238">DNA-binding</keyword>
<feature type="domain" description="C2H2-type" evidence="15">
    <location>
        <begin position="350"/>
        <end position="381"/>
    </location>
</feature>
<dbReference type="InterPro" id="IPR013087">
    <property type="entry name" value="Znf_C2H2_type"/>
</dbReference>
<evidence type="ECO:0000256" key="6">
    <source>
        <dbReference type="ARBA" id="ARBA00022771"/>
    </source>
</evidence>
<evidence type="ECO:0000256" key="1">
    <source>
        <dbReference type="ARBA" id="ARBA00004123"/>
    </source>
</evidence>
<dbReference type="GO" id="GO:0003723">
    <property type="term" value="F:RNA binding"/>
    <property type="evidence" value="ECO:0007669"/>
    <property type="project" value="InterPro"/>
</dbReference>
<evidence type="ECO:0000256" key="3">
    <source>
        <dbReference type="ARBA" id="ARBA00022499"/>
    </source>
</evidence>
<dbReference type="PROSITE" id="PS50157">
    <property type="entry name" value="ZINC_FINGER_C2H2_2"/>
    <property type="match status" value="13"/>
</dbReference>
<dbReference type="InterPro" id="IPR029400">
    <property type="entry name" value="TINF2_N"/>
</dbReference>
<keyword evidence="17" id="KW-1185">Reference proteome</keyword>
<dbReference type="CDD" id="cd11657">
    <property type="entry name" value="TIN2_N"/>
    <property type="match status" value="1"/>
</dbReference>
<keyword evidence="3" id="KW-1017">Isopeptide bond</keyword>
<evidence type="ECO:0000256" key="13">
    <source>
        <dbReference type="PROSITE-ProRule" id="PRU00042"/>
    </source>
</evidence>
<dbReference type="InterPro" id="IPR032747">
    <property type="entry name" value="NUFIP2"/>
</dbReference>
<feature type="domain" description="C2H2-type" evidence="15">
    <location>
        <begin position="485"/>
        <end position="512"/>
    </location>
</feature>
<dbReference type="FunFam" id="3.30.160.60:FF:001483">
    <property type="entry name" value="Zinc finger protein 1005"/>
    <property type="match status" value="1"/>
</dbReference>
<evidence type="ECO:0000256" key="2">
    <source>
        <dbReference type="ARBA" id="ARBA00006991"/>
    </source>
</evidence>
<comment type="caution">
    <text evidence="16">The sequence shown here is derived from an EMBL/GenBank/DDBJ whole genome shotgun (WGS) entry which is preliminary data.</text>
</comment>
<dbReference type="Pfam" id="PF00096">
    <property type="entry name" value="zf-C2H2"/>
    <property type="match status" value="8"/>
</dbReference>
<organism evidence="16 17">
    <name type="scientific">Pleuronectes platessa</name>
    <name type="common">European plaice</name>
    <dbReference type="NCBI Taxonomy" id="8262"/>
    <lineage>
        <taxon>Eukaryota</taxon>
        <taxon>Metazoa</taxon>
        <taxon>Chordata</taxon>
        <taxon>Craniata</taxon>
        <taxon>Vertebrata</taxon>
        <taxon>Euteleostomi</taxon>
        <taxon>Actinopterygii</taxon>
        <taxon>Neopterygii</taxon>
        <taxon>Teleostei</taxon>
        <taxon>Neoteleostei</taxon>
        <taxon>Acanthomorphata</taxon>
        <taxon>Carangaria</taxon>
        <taxon>Pleuronectiformes</taxon>
        <taxon>Pleuronectoidei</taxon>
        <taxon>Pleuronectidae</taxon>
        <taxon>Pleuronectes</taxon>
    </lineage>
</organism>
<evidence type="ECO:0000256" key="5">
    <source>
        <dbReference type="ARBA" id="ARBA00022737"/>
    </source>
</evidence>
<feature type="domain" description="C2H2-type" evidence="15">
    <location>
        <begin position="513"/>
        <end position="540"/>
    </location>
</feature>
<evidence type="ECO:0000256" key="8">
    <source>
        <dbReference type="ARBA" id="ARBA00022843"/>
    </source>
</evidence>
<evidence type="ECO:0000256" key="10">
    <source>
        <dbReference type="ARBA" id="ARBA00023125"/>
    </source>
</evidence>
<dbReference type="FunFam" id="3.30.160.60:FF:000690">
    <property type="entry name" value="Zinc finger protein 354C"/>
    <property type="match status" value="1"/>
</dbReference>
<keyword evidence="6 13" id="KW-0863">Zinc-finger</keyword>
<dbReference type="EMBL" id="CADEAL010001013">
    <property type="protein sequence ID" value="CAB1428037.1"/>
    <property type="molecule type" value="Genomic_DNA"/>
</dbReference>
<dbReference type="PROSITE" id="PS00028">
    <property type="entry name" value="ZINC_FINGER_C2H2_1"/>
    <property type="match status" value="11"/>
</dbReference>
<keyword evidence="5" id="KW-0677">Repeat</keyword>
<feature type="domain" description="C2H2-type" evidence="15">
    <location>
        <begin position="322"/>
        <end position="349"/>
    </location>
</feature>
<name>A0A9N7UCL1_PLEPL</name>
<evidence type="ECO:0000256" key="14">
    <source>
        <dbReference type="SAM" id="MobiDB-lite"/>
    </source>
</evidence>
<dbReference type="GO" id="GO:0005634">
    <property type="term" value="C:nucleus"/>
    <property type="evidence" value="ECO:0007669"/>
    <property type="project" value="UniProtKB-SubCell"/>
</dbReference>